<accession>A0A376PVT8</accession>
<dbReference type="InterPro" id="IPR013096">
    <property type="entry name" value="Cupin_2"/>
</dbReference>
<protein>
    <submittedName>
        <fullName evidence="2">Cupin region</fullName>
    </submittedName>
</protein>
<feature type="domain" description="Cupin type-2" evidence="1">
    <location>
        <begin position="68"/>
        <end position="128"/>
    </location>
</feature>
<dbReference type="InterPro" id="IPR047263">
    <property type="entry name" value="HNL-like_cupin"/>
</dbReference>
<dbReference type="EMBL" id="UGBW01000003">
    <property type="protein sequence ID" value="STH82780.1"/>
    <property type="molecule type" value="Genomic_DNA"/>
</dbReference>
<dbReference type="AlphaFoldDB" id="A0A376PVT8"/>
<dbReference type="RefSeq" id="WP_015912499.1">
    <property type="nucleotide sequence ID" value="NZ_BFHX01000031.1"/>
</dbReference>
<dbReference type="PANTHER" id="PTHR43698">
    <property type="entry name" value="RIBD C-TERMINAL DOMAIN CONTAINING PROTEIN"/>
    <property type="match status" value="1"/>
</dbReference>
<sequence>MIRQLHYLGLLLPLFTTSSWAAEQNSSVHIAPAGSHTAVYGSAENFIGRVRVDPLFNADNDIRVSAAYVTFEPGARSAWHTHPAGQRLIVTSGVGLTQQEGKPVQVIRAGDVISCPADVKHWHGAAPGSAMTHLAITGMVDGKSVNWKELVTDEQYHAH</sequence>
<dbReference type="SUPFAM" id="SSF51182">
    <property type="entry name" value="RmlC-like cupins"/>
    <property type="match status" value="1"/>
</dbReference>
<evidence type="ECO:0000313" key="3">
    <source>
        <dbReference type="Proteomes" id="UP000255093"/>
    </source>
</evidence>
<dbReference type="Pfam" id="PF07883">
    <property type="entry name" value="Cupin_2"/>
    <property type="match status" value="1"/>
</dbReference>
<gene>
    <name evidence="2" type="ORF">NCTC8621_02782</name>
</gene>
<dbReference type="Proteomes" id="UP000255093">
    <property type="component" value="Unassembled WGS sequence"/>
</dbReference>
<name>A0A376PVT8_ECOLX</name>
<dbReference type="InterPro" id="IPR014710">
    <property type="entry name" value="RmlC-like_jellyroll"/>
</dbReference>
<organism evidence="2 3">
    <name type="scientific">Escherichia coli</name>
    <dbReference type="NCBI Taxonomy" id="562"/>
    <lineage>
        <taxon>Bacteria</taxon>
        <taxon>Pseudomonadati</taxon>
        <taxon>Pseudomonadota</taxon>
        <taxon>Gammaproteobacteria</taxon>
        <taxon>Enterobacterales</taxon>
        <taxon>Enterobacteriaceae</taxon>
        <taxon>Escherichia</taxon>
    </lineage>
</organism>
<dbReference type="CDD" id="cd02233">
    <property type="entry name" value="cupin_HNL-like"/>
    <property type="match status" value="1"/>
</dbReference>
<dbReference type="InterPro" id="IPR011051">
    <property type="entry name" value="RmlC_Cupin_sf"/>
</dbReference>
<dbReference type="PANTHER" id="PTHR43698:SF1">
    <property type="entry name" value="BLL4564 PROTEIN"/>
    <property type="match status" value="1"/>
</dbReference>
<evidence type="ECO:0000259" key="1">
    <source>
        <dbReference type="Pfam" id="PF07883"/>
    </source>
</evidence>
<reference evidence="2 3" key="1">
    <citation type="submission" date="2018-06" db="EMBL/GenBank/DDBJ databases">
        <authorList>
            <consortium name="Pathogen Informatics"/>
            <person name="Doyle S."/>
        </authorList>
    </citation>
    <scope>NUCLEOTIDE SEQUENCE [LARGE SCALE GENOMIC DNA]</scope>
    <source>
        <strain evidence="2 3">NCTC8621</strain>
    </source>
</reference>
<dbReference type="Gene3D" id="2.60.120.10">
    <property type="entry name" value="Jelly Rolls"/>
    <property type="match status" value="1"/>
</dbReference>
<evidence type="ECO:0000313" key="2">
    <source>
        <dbReference type="EMBL" id="STH82780.1"/>
    </source>
</evidence>
<proteinExistence type="predicted"/>